<proteinExistence type="predicted"/>
<feature type="transmembrane region" description="Helical" evidence="7">
    <location>
        <begin position="280"/>
        <end position="304"/>
    </location>
</feature>
<organism evidence="8 9">
    <name type="scientific">Flavobacterium agricola</name>
    <dbReference type="NCBI Taxonomy" id="2870839"/>
    <lineage>
        <taxon>Bacteria</taxon>
        <taxon>Pseudomonadati</taxon>
        <taxon>Bacteroidota</taxon>
        <taxon>Flavobacteriia</taxon>
        <taxon>Flavobacteriales</taxon>
        <taxon>Flavobacteriaceae</taxon>
        <taxon>Flavobacterium</taxon>
    </lineage>
</organism>
<dbReference type="InterPro" id="IPR004776">
    <property type="entry name" value="Mem_transp_PIN-like"/>
</dbReference>
<keyword evidence="4 7" id="KW-0812">Transmembrane</keyword>
<feature type="transmembrane region" description="Helical" evidence="7">
    <location>
        <begin position="87"/>
        <end position="109"/>
    </location>
</feature>
<feature type="transmembrane region" description="Helical" evidence="7">
    <location>
        <begin position="54"/>
        <end position="75"/>
    </location>
</feature>
<feature type="transmembrane region" description="Helical" evidence="7">
    <location>
        <begin position="158"/>
        <end position="176"/>
    </location>
</feature>
<keyword evidence="3" id="KW-1003">Cell membrane</keyword>
<dbReference type="PANTHER" id="PTHR36838">
    <property type="entry name" value="AUXIN EFFLUX CARRIER FAMILY PROTEIN"/>
    <property type="match status" value="1"/>
</dbReference>
<feature type="transmembrane region" description="Helical" evidence="7">
    <location>
        <begin position="6"/>
        <end position="23"/>
    </location>
</feature>
<protein>
    <submittedName>
        <fullName evidence="8">AEC family transporter</fullName>
    </submittedName>
</protein>
<reference evidence="8" key="1">
    <citation type="submission" date="2021-08" db="EMBL/GenBank/DDBJ databases">
        <title>Flavobacterium sp. strain CC-SYL302.</title>
        <authorList>
            <person name="Lin S.-Y."/>
            <person name="Lee T.-H."/>
            <person name="Young C.-C."/>
        </authorList>
    </citation>
    <scope>NUCLEOTIDE SEQUENCE</scope>
    <source>
        <strain evidence="8">CC-SYL302</strain>
    </source>
</reference>
<keyword evidence="2" id="KW-0813">Transport</keyword>
<evidence type="ECO:0000256" key="4">
    <source>
        <dbReference type="ARBA" id="ARBA00022692"/>
    </source>
</evidence>
<feature type="transmembrane region" description="Helical" evidence="7">
    <location>
        <begin position="30"/>
        <end position="48"/>
    </location>
</feature>
<evidence type="ECO:0000256" key="6">
    <source>
        <dbReference type="ARBA" id="ARBA00023136"/>
    </source>
</evidence>
<evidence type="ECO:0000256" key="2">
    <source>
        <dbReference type="ARBA" id="ARBA00022448"/>
    </source>
</evidence>
<evidence type="ECO:0000256" key="5">
    <source>
        <dbReference type="ARBA" id="ARBA00022989"/>
    </source>
</evidence>
<evidence type="ECO:0000313" key="9">
    <source>
        <dbReference type="Proteomes" id="UP001163328"/>
    </source>
</evidence>
<dbReference type="RefSeq" id="WP_264432007.1">
    <property type="nucleotide sequence ID" value="NZ_CP081495.1"/>
</dbReference>
<evidence type="ECO:0000313" key="8">
    <source>
        <dbReference type="EMBL" id="UYW00353.1"/>
    </source>
</evidence>
<gene>
    <name evidence="8" type="ORF">K5I29_07170</name>
</gene>
<sequence length="305" mass="33729">MSNIILIAVCLLVGYLLQFSKSFPKNSYKALNQFVIYISMPALALYYIPKVSLGLDLLFPFSVAWLNFLLAYLFFNFIGKKYNWSNKLIGCLILCAGLGNTSFVGFPVIQALYGDEGLQTAVIVDQPGSFVVLSTVAVLVASKYSVKKGTNESLLAKLFAFPPFIGFLIGLLVNLLQVDFPVPLQEVFKTLGATVSPIALVAVGLQLHVQKKSPYYQFLWLGLFFKLMLFPAFILLLFRVVFQVDGLNIDVSVMEAAMAPMVTASILATNYGLKPKLSNMMIGVGIPLSFITLAFWYVFITYVIN</sequence>
<dbReference type="Pfam" id="PF03547">
    <property type="entry name" value="Mem_trans"/>
    <property type="match status" value="1"/>
</dbReference>
<feature type="transmembrane region" description="Helical" evidence="7">
    <location>
        <begin position="219"/>
        <end position="241"/>
    </location>
</feature>
<feature type="transmembrane region" description="Helical" evidence="7">
    <location>
        <begin position="129"/>
        <end position="146"/>
    </location>
</feature>
<dbReference type="Proteomes" id="UP001163328">
    <property type="component" value="Chromosome"/>
</dbReference>
<keyword evidence="6 7" id="KW-0472">Membrane</keyword>
<feature type="transmembrane region" description="Helical" evidence="7">
    <location>
        <begin position="253"/>
        <end position="273"/>
    </location>
</feature>
<comment type="subcellular location">
    <subcellularLocation>
        <location evidence="1">Membrane</location>
        <topology evidence="1">Multi-pass membrane protein</topology>
    </subcellularLocation>
</comment>
<keyword evidence="9" id="KW-1185">Reference proteome</keyword>
<evidence type="ECO:0000256" key="7">
    <source>
        <dbReference type="SAM" id="Phobius"/>
    </source>
</evidence>
<keyword evidence="5 7" id="KW-1133">Transmembrane helix</keyword>
<evidence type="ECO:0000256" key="3">
    <source>
        <dbReference type="ARBA" id="ARBA00022475"/>
    </source>
</evidence>
<feature type="transmembrane region" description="Helical" evidence="7">
    <location>
        <begin position="188"/>
        <end position="207"/>
    </location>
</feature>
<name>A0ABY6M0F7_9FLAO</name>
<dbReference type="PANTHER" id="PTHR36838:SF1">
    <property type="entry name" value="SLR1864 PROTEIN"/>
    <property type="match status" value="1"/>
</dbReference>
<accession>A0ABY6M0F7</accession>
<dbReference type="EMBL" id="CP081495">
    <property type="protein sequence ID" value="UYW00353.1"/>
    <property type="molecule type" value="Genomic_DNA"/>
</dbReference>
<evidence type="ECO:0000256" key="1">
    <source>
        <dbReference type="ARBA" id="ARBA00004141"/>
    </source>
</evidence>